<protein>
    <submittedName>
        <fullName evidence="1">Uncharacterized protein</fullName>
    </submittedName>
</protein>
<organism evidence="1 2">
    <name type="scientific">Symbiobacterium thermophilum</name>
    <dbReference type="NCBI Taxonomy" id="2734"/>
    <lineage>
        <taxon>Bacteria</taxon>
        <taxon>Bacillati</taxon>
        <taxon>Bacillota</taxon>
        <taxon>Clostridia</taxon>
        <taxon>Eubacteriales</taxon>
        <taxon>Symbiobacteriaceae</taxon>
        <taxon>Symbiobacterium</taxon>
    </lineage>
</organism>
<dbReference type="AlphaFoldDB" id="A0A953LGQ0"/>
<accession>A0A953LGQ0</accession>
<evidence type="ECO:0000313" key="1">
    <source>
        <dbReference type="EMBL" id="MBY6276488.1"/>
    </source>
</evidence>
<evidence type="ECO:0000313" key="2">
    <source>
        <dbReference type="Proteomes" id="UP000732377"/>
    </source>
</evidence>
<dbReference type="EMBL" id="PIUK01000084">
    <property type="protein sequence ID" value="MBY6276488.1"/>
    <property type="molecule type" value="Genomic_DNA"/>
</dbReference>
<gene>
    <name evidence="1" type="ORF">CWE10_09780</name>
</gene>
<sequence>MASLVHKALDAARFTGSSPKGLYWAFRHPNPDAPPQTYRLCRRDRNGWKLLLAASAATGEVLAFYVETSEDQQAVREALRWLGIRGEVLPGDPAVLRLATGQEFPSTLVGGEKPKKRGA</sequence>
<comment type="caution">
    <text evidence="1">The sequence shown here is derived from an EMBL/GenBank/DDBJ whole genome shotgun (WGS) entry which is preliminary data.</text>
</comment>
<dbReference type="Proteomes" id="UP000732377">
    <property type="component" value="Unassembled WGS sequence"/>
</dbReference>
<name>A0A953LGQ0_SYMTR</name>
<proteinExistence type="predicted"/>
<reference evidence="1" key="1">
    <citation type="submission" date="2017-11" db="EMBL/GenBank/DDBJ databases">
        <title>Three new genomes from thermophilic consortium.</title>
        <authorList>
            <person name="Quaggio R."/>
            <person name="Amgarten D."/>
            <person name="Setubal J.C."/>
        </authorList>
    </citation>
    <scope>NUCLEOTIDE SEQUENCE</scope>
    <source>
        <strain evidence="1">ZCTH01-B2</strain>
    </source>
</reference>
<dbReference type="RefSeq" id="WP_273379523.1">
    <property type="nucleotide sequence ID" value="NZ_PIUK01000084.1"/>
</dbReference>